<evidence type="ECO:0000313" key="2">
    <source>
        <dbReference type="Proteomes" id="UP000218263"/>
    </source>
</evidence>
<gene>
    <name evidence="1" type="ORF">MgSA37_04327</name>
</gene>
<organism evidence="1 2">
    <name type="scientific">Mucilaginibacter gotjawali</name>
    <dbReference type="NCBI Taxonomy" id="1550579"/>
    <lineage>
        <taxon>Bacteria</taxon>
        <taxon>Pseudomonadati</taxon>
        <taxon>Bacteroidota</taxon>
        <taxon>Sphingobacteriia</taxon>
        <taxon>Sphingobacteriales</taxon>
        <taxon>Sphingobacteriaceae</taxon>
        <taxon>Mucilaginibacter</taxon>
    </lineage>
</organism>
<dbReference type="RefSeq" id="WP_096354747.1">
    <property type="nucleotide sequence ID" value="NZ_AP017313.1"/>
</dbReference>
<dbReference type="Proteomes" id="UP000218263">
    <property type="component" value="Chromosome"/>
</dbReference>
<evidence type="ECO:0000313" key="1">
    <source>
        <dbReference type="EMBL" id="BAU56130.1"/>
    </source>
</evidence>
<keyword evidence="2" id="KW-1185">Reference proteome</keyword>
<sequence>MAFNLFKRKWHKTTAVIVAILISLVLIFSIFVNSYWSPILSSKVKEVVLKSSDGLYTANFSSAELHVIRGSIDIFNITFKPDTAVYNLRKKQNLAPNNMVELHVKRLTLNHIHPFKLYFQHKLQIGEVLMESPVVEISYRLNHKKDTVLKNNSTAWQKISKNLRSIQIGSILLGDVKLKYEDYSGADLATTEFKEMNLSAKDLLIDSATQTDKSRLLYCRDIILELNNYAAKSPNGLYTYKFDHVKLSTRQSRLNIEGLTLTPIKTNAFFSKSDRDKFTMRLDSLQLDRFDFLNYHKYRLVTASKLSLKKGSIEVFGNPNHKKPSSDRVVTFPNVGLFKINADIEIDTAILQHIDVFYSEFNQKSNKTGTISFNNTDGRFLNITTRPTALQKNNICAIDLNTWFMNQGNLDIKFAFNLTDPNHSFSYKGHLGALNLKVLNSATRPLTMIKVNSGTLKQFDFDIKANSTQSRGKITMLYNDLTVSLLKPDSVMNNLRARPIESLYANVFILKHDNPDKAGGRPRSVFVTETRPPESPFFKFAWKTLLSGIKPAIGLDQKKQGEIIAKVNQMAINKQDRLVKKQLRIQRREERRKKREAKAVQQSKN</sequence>
<dbReference type="OrthoDB" id="814802at2"/>
<reference evidence="1 2" key="1">
    <citation type="submission" date="2015-12" db="EMBL/GenBank/DDBJ databases">
        <title>Genome sequence of Mucilaginibacter gotjawali.</title>
        <authorList>
            <person name="Lee J.S."/>
            <person name="Lee K.C."/>
            <person name="Kim K.K."/>
            <person name="Lee B.W."/>
        </authorList>
    </citation>
    <scope>NUCLEOTIDE SEQUENCE [LARGE SCALE GENOMIC DNA]</scope>
    <source>
        <strain evidence="1 2">SA3-7</strain>
    </source>
</reference>
<dbReference type="EMBL" id="AP017313">
    <property type="protein sequence ID" value="BAU56130.1"/>
    <property type="molecule type" value="Genomic_DNA"/>
</dbReference>
<name>A0A0X8X5M9_9SPHI</name>
<dbReference type="KEGG" id="mgot:MgSA37_04327"/>
<accession>A0A0X8X5M9</accession>
<proteinExistence type="predicted"/>
<protein>
    <submittedName>
        <fullName evidence="1">Uncharacterized protein</fullName>
    </submittedName>
</protein>
<dbReference type="AlphaFoldDB" id="A0A0X8X5M9"/>